<dbReference type="InterPro" id="IPR052026">
    <property type="entry name" value="ExeA_AAA_ATPase_DNA-bind"/>
</dbReference>
<dbReference type="OrthoDB" id="9779230at2"/>
<accession>A1ARV7</accession>
<dbReference type="SMART" id="SM00382">
    <property type="entry name" value="AAA"/>
    <property type="match status" value="1"/>
</dbReference>
<dbReference type="HOGENOM" id="CLU_024125_0_0_7"/>
<dbReference type="Proteomes" id="UP000006732">
    <property type="component" value="Chromosome"/>
</dbReference>
<dbReference type="InterPro" id="IPR003593">
    <property type="entry name" value="AAA+_ATPase"/>
</dbReference>
<dbReference type="Gene3D" id="3.40.50.300">
    <property type="entry name" value="P-loop containing nucleotide triphosphate hydrolases"/>
    <property type="match status" value="1"/>
</dbReference>
<reference evidence="2 3" key="1">
    <citation type="submission" date="2006-10" db="EMBL/GenBank/DDBJ databases">
        <title>Complete sequence of chromosome of Pelobacter propionicus DSM 2379.</title>
        <authorList>
            <consortium name="US DOE Joint Genome Institute"/>
            <person name="Copeland A."/>
            <person name="Lucas S."/>
            <person name="Lapidus A."/>
            <person name="Barry K."/>
            <person name="Detter J.C."/>
            <person name="Glavina del Rio T."/>
            <person name="Hammon N."/>
            <person name="Israni S."/>
            <person name="Dalin E."/>
            <person name="Tice H."/>
            <person name="Pitluck S."/>
            <person name="Saunders E."/>
            <person name="Brettin T."/>
            <person name="Bruce D."/>
            <person name="Han C."/>
            <person name="Tapia R."/>
            <person name="Schmutz J."/>
            <person name="Larimer F."/>
            <person name="Land M."/>
            <person name="Hauser L."/>
            <person name="Kyrpides N."/>
            <person name="Kim E."/>
            <person name="Lovley D."/>
            <person name="Richardson P."/>
        </authorList>
    </citation>
    <scope>NUCLEOTIDE SEQUENCE [LARGE SCALE GENOMIC DNA]</scope>
    <source>
        <strain evidence="3">DSM 2379 / NBRC 103807 / OttBd1</strain>
    </source>
</reference>
<name>A1ARV7_PELPD</name>
<gene>
    <name evidence="2" type="ordered locus">Ppro_2472</name>
</gene>
<sequence length="392" mass="43578">MYESYFNLRAKPFDLLPDPRFIFLSTSHKKALTYLDYGIRERSGFILLTGEVGSGKTTLIRDLLAKHYERAVLSKVFNTRVTSEQLVAMINDDFGLATQGKDKVTLIHDLNGFLVEQYALGNQPILIIDEAQNLAPDLLEEVRMLSNLEASDSKLLQIILVGQPELRATLSSPELRQLRQRININCHLQALNRAEVEQYILHRLDVAGNGAAVGFSPEALDAVYRYSRGIPRLINIICDFLMLSAFADETNRISLDMVQDVVGDLDFDNYYWSGSVVRDERTPAATDAAAAPPLPVSDELLGMVSEISRRMESLENSIAAPLQAALKEQSDRLTSLQTGIASHVTQTNAQIQDLNRKIEQLRPPTSAERLVPGETAKVGFVRRVFGGGSFSK</sequence>
<protein>
    <submittedName>
        <fullName evidence="2">AAA ATPase</fullName>
    </submittedName>
</protein>
<dbReference type="NCBIfam" id="TIGR03015">
    <property type="entry name" value="pepcterm_ATPase"/>
    <property type="match status" value="1"/>
</dbReference>
<dbReference type="GO" id="GO:0016887">
    <property type="term" value="F:ATP hydrolysis activity"/>
    <property type="evidence" value="ECO:0007669"/>
    <property type="project" value="InterPro"/>
</dbReference>
<dbReference type="SUPFAM" id="SSF52540">
    <property type="entry name" value="P-loop containing nucleoside triphosphate hydrolases"/>
    <property type="match status" value="1"/>
</dbReference>
<dbReference type="AlphaFoldDB" id="A1ARV7"/>
<evidence type="ECO:0000259" key="1">
    <source>
        <dbReference type="SMART" id="SM00382"/>
    </source>
</evidence>
<evidence type="ECO:0000313" key="3">
    <source>
        <dbReference type="Proteomes" id="UP000006732"/>
    </source>
</evidence>
<organism evidence="2 3">
    <name type="scientific">Pelobacter propionicus (strain DSM 2379 / NBRC 103807 / OttBd1)</name>
    <dbReference type="NCBI Taxonomy" id="338966"/>
    <lineage>
        <taxon>Bacteria</taxon>
        <taxon>Pseudomonadati</taxon>
        <taxon>Thermodesulfobacteriota</taxon>
        <taxon>Desulfuromonadia</taxon>
        <taxon>Desulfuromonadales</taxon>
        <taxon>Desulfuromonadaceae</taxon>
        <taxon>Pelobacter</taxon>
    </lineage>
</organism>
<dbReference type="eggNOG" id="COG3267">
    <property type="taxonomic scope" value="Bacteria"/>
</dbReference>
<dbReference type="STRING" id="338966.Ppro_2472"/>
<dbReference type="PANTHER" id="PTHR35894:SF1">
    <property type="entry name" value="PHOSPHORIBULOKINASE _ URIDINE KINASE FAMILY"/>
    <property type="match status" value="1"/>
</dbReference>
<proteinExistence type="predicted"/>
<dbReference type="InterPro" id="IPR027417">
    <property type="entry name" value="P-loop_NTPase"/>
</dbReference>
<dbReference type="InterPro" id="IPR049945">
    <property type="entry name" value="AAA_22"/>
</dbReference>
<dbReference type="KEGG" id="ppd:Ppro_2472"/>
<evidence type="ECO:0000313" key="2">
    <source>
        <dbReference type="EMBL" id="ABL00078.1"/>
    </source>
</evidence>
<dbReference type="CDD" id="cd00009">
    <property type="entry name" value="AAA"/>
    <property type="match status" value="1"/>
</dbReference>
<keyword evidence="3" id="KW-1185">Reference proteome</keyword>
<dbReference type="PANTHER" id="PTHR35894">
    <property type="entry name" value="GENERAL SECRETION PATHWAY PROTEIN A-RELATED"/>
    <property type="match status" value="1"/>
</dbReference>
<feature type="domain" description="AAA+ ATPase" evidence="1">
    <location>
        <begin position="42"/>
        <end position="185"/>
    </location>
</feature>
<dbReference type="Pfam" id="PF13401">
    <property type="entry name" value="AAA_22"/>
    <property type="match status" value="1"/>
</dbReference>
<dbReference type="EMBL" id="CP000482">
    <property type="protein sequence ID" value="ABL00078.1"/>
    <property type="molecule type" value="Genomic_DNA"/>
</dbReference>
<dbReference type="InterPro" id="IPR017466">
    <property type="entry name" value="XrtA-assoc_ATPase-like"/>
</dbReference>
<dbReference type="RefSeq" id="WP_011736333.1">
    <property type="nucleotide sequence ID" value="NC_008609.1"/>
</dbReference>